<dbReference type="PROSITE" id="PS01332">
    <property type="entry name" value="HTH_RRF2_1"/>
    <property type="match status" value="1"/>
</dbReference>
<dbReference type="EMBL" id="LYPC01000019">
    <property type="protein sequence ID" value="OCT14591.1"/>
    <property type="molecule type" value="Genomic_DNA"/>
</dbReference>
<dbReference type="SUPFAM" id="SSF46785">
    <property type="entry name" value="Winged helix' DNA-binding domain"/>
    <property type="match status" value="1"/>
</dbReference>
<protein>
    <submittedName>
        <fullName evidence="1">Transcriptional regulator</fullName>
    </submittedName>
</protein>
<dbReference type="Gene3D" id="1.10.10.10">
    <property type="entry name" value="Winged helix-like DNA-binding domain superfamily/Winged helix DNA-binding domain"/>
    <property type="match status" value="1"/>
</dbReference>
<dbReference type="InterPro" id="IPR030489">
    <property type="entry name" value="TR_Rrf2-type_CS"/>
</dbReference>
<dbReference type="InterPro" id="IPR000944">
    <property type="entry name" value="Tscrpt_reg_Rrf2"/>
</dbReference>
<dbReference type="PROSITE" id="PS51197">
    <property type="entry name" value="HTH_RRF2_2"/>
    <property type="match status" value="1"/>
</dbReference>
<evidence type="ECO:0000313" key="2">
    <source>
        <dbReference type="Proteomes" id="UP000093309"/>
    </source>
</evidence>
<dbReference type="STRING" id="512399.A8709_17135"/>
<dbReference type="PANTHER" id="PTHR33221:SF15">
    <property type="entry name" value="HTH-TYPE TRANSCRIPTIONAL REGULATOR YWGB-RELATED"/>
    <property type="match status" value="1"/>
</dbReference>
<name>A0A1C1A248_9BACL</name>
<reference evidence="2" key="1">
    <citation type="submission" date="2016-05" db="EMBL/GenBank/DDBJ databases">
        <title>Paenibacillus oryzae. sp. nov., isolated from the rice root.</title>
        <authorList>
            <person name="Zhang J."/>
            <person name="Zhang X."/>
        </authorList>
    </citation>
    <scope>NUCLEOTIDE SEQUENCE [LARGE SCALE GENOMIC DNA]</scope>
    <source>
        <strain evidence="2">KCTC13222</strain>
    </source>
</reference>
<dbReference type="Pfam" id="PF02082">
    <property type="entry name" value="Rrf2"/>
    <property type="match status" value="1"/>
</dbReference>
<keyword evidence="2" id="KW-1185">Reference proteome</keyword>
<dbReference type="Proteomes" id="UP000093309">
    <property type="component" value="Unassembled WGS sequence"/>
</dbReference>
<accession>A0A1C1A248</accession>
<dbReference type="PANTHER" id="PTHR33221">
    <property type="entry name" value="WINGED HELIX-TURN-HELIX TRANSCRIPTIONAL REGULATOR, RRF2 FAMILY"/>
    <property type="match status" value="1"/>
</dbReference>
<dbReference type="InterPro" id="IPR036388">
    <property type="entry name" value="WH-like_DNA-bd_sf"/>
</dbReference>
<organism evidence="1 2">
    <name type="scientific">Paenibacillus pectinilyticus</name>
    <dbReference type="NCBI Taxonomy" id="512399"/>
    <lineage>
        <taxon>Bacteria</taxon>
        <taxon>Bacillati</taxon>
        <taxon>Bacillota</taxon>
        <taxon>Bacilli</taxon>
        <taxon>Bacillales</taxon>
        <taxon>Paenibacillaceae</taxon>
        <taxon>Paenibacillus</taxon>
    </lineage>
</organism>
<dbReference type="GO" id="GO:0005829">
    <property type="term" value="C:cytosol"/>
    <property type="evidence" value="ECO:0007669"/>
    <property type="project" value="TreeGrafter"/>
</dbReference>
<comment type="caution">
    <text evidence="1">The sequence shown here is derived from an EMBL/GenBank/DDBJ whole genome shotgun (WGS) entry which is preliminary data.</text>
</comment>
<dbReference type="RefSeq" id="WP_065852946.1">
    <property type="nucleotide sequence ID" value="NZ_LYPC01000019.1"/>
</dbReference>
<dbReference type="InterPro" id="IPR036390">
    <property type="entry name" value="WH_DNA-bd_sf"/>
</dbReference>
<dbReference type="OrthoDB" id="32510at2"/>
<dbReference type="GO" id="GO:0003700">
    <property type="term" value="F:DNA-binding transcription factor activity"/>
    <property type="evidence" value="ECO:0007669"/>
    <property type="project" value="TreeGrafter"/>
</dbReference>
<sequence length="152" mass="16524">MSTANRGVNIGPPRFKIAVHGIVWLANSGCLLSSAAIANQVDSHATFMRRVMQSLADAGLVESKGGREGGYMLRKSADDITLGEVFSAVSAGCVEPEESSGCGEAGDLLDMELEKILFEAERRTIEYLSSFTIRQVMNRVEFFSKPCRPCEE</sequence>
<proteinExistence type="predicted"/>
<evidence type="ECO:0000313" key="1">
    <source>
        <dbReference type="EMBL" id="OCT14591.1"/>
    </source>
</evidence>
<dbReference type="AlphaFoldDB" id="A0A1C1A248"/>
<gene>
    <name evidence="1" type="ORF">A8709_17135</name>
</gene>